<dbReference type="Pfam" id="PF09339">
    <property type="entry name" value="HTH_IclR"/>
    <property type="match status" value="1"/>
</dbReference>
<accession>A0A1C3U5D0</accession>
<evidence type="ECO:0000256" key="4">
    <source>
        <dbReference type="SAM" id="MobiDB-lite"/>
    </source>
</evidence>
<dbReference type="InterPro" id="IPR029016">
    <property type="entry name" value="GAF-like_dom_sf"/>
</dbReference>
<keyword evidence="2" id="KW-0238">DNA-binding</keyword>
<dbReference type="InterPro" id="IPR050707">
    <property type="entry name" value="HTH_MetabolicPath_Reg"/>
</dbReference>
<evidence type="ECO:0000256" key="1">
    <source>
        <dbReference type="ARBA" id="ARBA00023015"/>
    </source>
</evidence>
<keyword evidence="3" id="KW-0804">Transcription</keyword>
<dbReference type="GO" id="GO:0045892">
    <property type="term" value="P:negative regulation of DNA-templated transcription"/>
    <property type="evidence" value="ECO:0007669"/>
    <property type="project" value="TreeGrafter"/>
</dbReference>
<dbReference type="SUPFAM" id="SSF46785">
    <property type="entry name" value="Winged helix' DNA-binding domain"/>
    <property type="match status" value="1"/>
</dbReference>
<dbReference type="GO" id="GO:0003700">
    <property type="term" value="F:DNA-binding transcription factor activity"/>
    <property type="evidence" value="ECO:0007669"/>
    <property type="project" value="TreeGrafter"/>
</dbReference>
<gene>
    <name evidence="7" type="ORF">GA0061101_101538</name>
</gene>
<dbReference type="AlphaFoldDB" id="A0A1C3U5D0"/>
<dbReference type="SMART" id="SM00346">
    <property type="entry name" value="HTH_ICLR"/>
    <property type="match status" value="1"/>
</dbReference>
<evidence type="ECO:0000259" key="5">
    <source>
        <dbReference type="PROSITE" id="PS51077"/>
    </source>
</evidence>
<dbReference type="InterPro" id="IPR036388">
    <property type="entry name" value="WH-like_DNA-bd_sf"/>
</dbReference>
<dbReference type="InterPro" id="IPR014757">
    <property type="entry name" value="Tscrpt_reg_IclR_C"/>
</dbReference>
<keyword evidence="1" id="KW-0805">Transcription regulation</keyword>
<dbReference type="InterPro" id="IPR005471">
    <property type="entry name" value="Tscrpt_reg_IclR_N"/>
</dbReference>
<dbReference type="EMBL" id="FMAF01000001">
    <property type="protein sequence ID" value="SCB10701.1"/>
    <property type="molecule type" value="Genomic_DNA"/>
</dbReference>
<evidence type="ECO:0000259" key="6">
    <source>
        <dbReference type="PROSITE" id="PS51078"/>
    </source>
</evidence>
<name>A0A1C3U5D0_9HYPH</name>
<dbReference type="GO" id="GO:0003677">
    <property type="term" value="F:DNA binding"/>
    <property type="evidence" value="ECO:0007669"/>
    <property type="project" value="UniProtKB-KW"/>
</dbReference>
<organism evidence="7 8">
    <name type="scientific">Rhizobium lusitanum</name>
    <dbReference type="NCBI Taxonomy" id="293958"/>
    <lineage>
        <taxon>Bacteria</taxon>
        <taxon>Pseudomonadati</taxon>
        <taxon>Pseudomonadota</taxon>
        <taxon>Alphaproteobacteria</taxon>
        <taxon>Hyphomicrobiales</taxon>
        <taxon>Rhizobiaceae</taxon>
        <taxon>Rhizobium/Agrobacterium group</taxon>
        <taxon>Rhizobium</taxon>
    </lineage>
</organism>
<evidence type="ECO:0000256" key="3">
    <source>
        <dbReference type="ARBA" id="ARBA00023163"/>
    </source>
</evidence>
<evidence type="ECO:0000313" key="7">
    <source>
        <dbReference type="EMBL" id="SCB10701.1"/>
    </source>
</evidence>
<dbReference type="Gene3D" id="1.10.10.10">
    <property type="entry name" value="Winged helix-like DNA-binding domain superfamily/Winged helix DNA-binding domain"/>
    <property type="match status" value="1"/>
</dbReference>
<dbReference type="InterPro" id="IPR036390">
    <property type="entry name" value="WH_DNA-bd_sf"/>
</dbReference>
<protein>
    <submittedName>
        <fullName evidence="7">Transcriptional regulator, IclR family</fullName>
    </submittedName>
</protein>
<dbReference type="PROSITE" id="PS51077">
    <property type="entry name" value="HTH_ICLR"/>
    <property type="match status" value="1"/>
</dbReference>
<dbReference type="PANTHER" id="PTHR30136:SF35">
    <property type="entry name" value="HTH-TYPE TRANSCRIPTIONAL REGULATOR RV1719"/>
    <property type="match status" value="1"/>
</dbReference>
<feature type="compositionally biased region" description="Basic and acidic residues" evidence="4">
    <location>
        <begin position="14"/>
        <end position="25"/>
    </location>
</feature>
<dbReference type="Proteomes" id="UP000199205">
    <property type="component" value="Unassembled WGS sequence"/>
</dbReference>
<dbReference type="InterPro" id="IPR011991">
    <property type="entry name" value="ArsR-like_HTH"/>
</dbReference>
<evidence type="ECO:0000256" key="2">
    <source>
        <dbReference type="ARBA" id="ARBA00023125"/>
    </source>
</evidence>
<reference evidence="7 8" key="1">
    <citation type="submission" date="2016-08" db="EMBL/GenBank/DDBJ databases">
        <authorList>
            <person name="Seilhamer J.J."/>
        </authorList>
    </citation>
    <scope>NUCLEOTIDE SEQUENCE [LARGE SCALE GENOMIC DNA]</scope>
    <source>
        <strain evidence="7 8">P1-7</strain>
    </source>
</reference>
<dbReference type="SUPFAM" id="SSF55781">
    <property type="entry name" value="GAF domain-like"/>
    <property type="match status" value="1"/>
</dbReference>
<evidence type="ECO:0000313" key="8">
    <source>
        <dbReference type="Proteomes" id="UP000199205"/>
    </source>
</evidence>
<dbReference type="CDD" id="cd00090">
    <property type="entry name" value="HTH_ARSR"/>
    <property type="match status" value="1"/>
</dbReference>
<feature type="domain" description="IclR-ED" evidence="6">
    <location>
        <begin position="88"/>
        <end position="271"/>
    </location>
</feature>
<dbReference type="PROSITE" id="PS51078">
    <property type="entry name" value="ICLR_ED"/>
    <property type="match status" value="1"/>
</dbReference>
<feature type="domain" description="HTH iclR-type" evidence="5">
    <location>
        <begin position="26"/>
        <end position="87"/>
    </location>
</feature>
<proteinExistence type="predicted"/>
<dbReference type="PANTHER" id="PTHR30136">
    <property type="entry name" value="HELIX-TURN-HELIX TRANSCRIPTIONAL REGULATOR, ICLR FAMILY"/>
    <property type="match status" value="1"/>
</dbReference>
<dbReference type="Pfam" id="PF01614">
    <property type="entry name" value="IclR_C"/>
    <property type="match status" value="1"/>
</dbReference>
<feature type="region of interest" description="Disordered" evidence="4">
    <location>
        <begin position="1"/>
        <end position="26"/>
    </location>
</feature>
<sequence length="277" mass="30361">MPAINEGRMGLNSDGEKGDTRRGRETGTLGKLMALVDHVALADGPMRFTDILSLSDQPRGTLHRQLSHLVEEGLLEVDRDGRYRLGIRLLNLASRSWARNEFRAVAEPHLRHLQELTGETVHLGVLRGSEVIYLDKVEGRQSVRMYSQIGNASPAYCTGVGKAALSALDDLDLAGRIAALEFRAYTAHTHRNAARLLADIVEIRVRGYAFDREEHESGICCVAAPIRADDGGMLAGVSVTGPAYRVTSQKLQQWAPLVVAAADSIMTDMRNRLGPKR</sequence>
<dbReference type="Gene3D" id="3.30.450.40">
    <property type="match status" value="1"/>
</dbReference>